<gene>
    <name evidence="3" type="ORF">HELGO_WM47033</name>
</gene>
<feature type="signal peptide" evidence="2">
    <location>
        <begin position="1"/>
        <end position="20"/>
    </location>
</feature>
<reference evidence="3" key="1">
    <citation type="submission" date="2020-01" db="EMBL/GenBank/DDBJ databases">
        <authorList>
            <person name="Meier V. D."/>
            <person name="Meier V D."/>
        </authorList>
    </citation>
    <scope>NUCLEOTIDE SEQUENCE</scope>
    <source>
        <strain evidence="3">HLG_WM_MAG_10</strain>
    </source>
</reference>
<feature type="compositionally biased region" description="Basic residues" evidence="1">
    <location>
        <begin position="98"/>
        <end position="107"/>
    </location>
</feature>
<evidence type="ECO:0000256" key="1">
    <source>
        <dbReference type="SAM" id="MobiDB-lite"/>
    </source>
</evidence>
<feature type="chain" id="PRO_5028476557" evidence="2">
    <location>
        <begin position="21"/>
        <end position="317"/>
    </location>
</feature>
<organism evidence="3">
    <name type="scientific">uncultured Aureispira sp</name>
    <dbReference type="NCBI Taxonomy" id="1331704"/>
    <lineage>
        <taxon>Bacteria</taxon>
        <taxon>Pseudomonadati</taxon>
        <taxon>Bacteroidota</taxon>
        <taxon>Saprospiria</taxon>
        <taxon>Saprospirales</taxon>
        <taxon>Saprospiraceae</taxon>
        <taxon>Aureispira</taxon>
        <taxon>environmental samples</taxon>
    </lineage>
</organism>
<name>A0A6S6TQK9_9BACT</name>
<protein>
    <submittedName>
        <fullName evidence="3">Uncharacterized protein</fullName>
    </submittedName>
</protein>
<feature type="compositionally biased region" description="Low complexity" evidence="1">
    <location>
        <begin position="108"/>
        <end position="124"/>
    </location>
</feature>
<feature type="compositionally biased region" description="Basic residues" evidence="1">
    <location>
        <begin position="60"/>
        <end position="72"/>
    </location>
</feature>
<proteinExistence type="predicted"/>
<evidence type="ECO:0000313" key="3">
    <source>
        <dbReference type="EMBL" id="CAA6823152.1"/>
    </source>
</evidence>
<keyword evidence="2" id="KW-0732">Signal</keyword>
<accession>A0A6S6TQK9</accession>
<sequence length="317" mass="35793">MQLFIFILVISATLQFPVQATPLTRAELPNNSFFSPIQQDSTPPTAQQGVVKIKNLENPKKRKRTPKVKKTNVKQAVIPPPKSTTTVDKESTPNLKKTPQKKPKPKKVATTTPVKTAPPTKAPKGQGLSTEEEIKLLSRTKSIDAENKVHPESAKNCQFAFDVIDEFTGLQKRGLDSRLFFAYTPDEYRKFIKKNDFIRCEGFLSQSSEGSMALNINLSIASREGKQKFGPIKANSAMVLRTMEGKEYYLMTYPGAAPQVIDNQTHYQCSFAINKSDLKHLKKAEIDQVKISFQKGFQTYDVFYLDFLIDQFPCFKE</sequence>
<dbReference type="AlphaFoldDB" id="A0A6S6TQK9"/>
<evidence type="ECO:0000256" key="2">
    <source>
        <dbReference type="SAM" id="SignalP"/>
    </source>
</evidence>
<feature type="region of interest" description="Disordered" evidence="1">
    <location>
        <begin position="56"/>
        <end position="129"/>
    </location>
</feature>
<dbReference type="EMBL" id="CACVAQ010000323">
    <property type="protein sequence ID" value="CAA6823152.1"/>
    <property type="molecule type" value="Genomic_DNA"/>
</dbReference>